<evidence type="ECO:0000256" key="2">
    <source>
        <dbReference type="ARBA" id="ARBA00022692"/>
    </source>
</evidence>
<evidence type="ECO:0000256" key="1">
    <source>
        <dbReference type="ARBA" id="ARBA00004141"/>
    </source>
</evidence>
<feature type="transmembrane region" description="Helical" evidence="5">
    <location>
        <begin position="204"/>
        <end position="222"/>
    </location>
</feature>
<keyword evidence="2 5" id="KW-0812">Transmembrane</keyword>
<feature type="transmembrane region" description="Helical" evidence="5">
    <location>
        <begin position="265"/>
        <end position="283"/>
    </location>
</feature>
<dbReference type="PIRSF" id="PIRSF006648">
    <property type="entry name" value="DrrB"/>
    <property type="match status" value="1"/>
</dbReference>
<dbReference type="InterPro" id="IPR051784">
    <property type="entry name" value="Nod_factor_ABC_transporter"/>
</dbReference>
<evidence type="ECO:0000256" key="4">
    <source>
        <dbReference type="ARBA" id="ARBA00023136"/>
    </source>
</evidence>
<feature type="transmembrane region" description="Helical" evidence="5">
    <location>
        <begin position="89"/>
        <end position="115"/>
    </location>
</feature>
<dbReference type="AlphaFoldDB" id="I3TF12"/>
<dbReference type="KEGG" id="thg:TCELL_0926"/>
<dbReference type="InterPro" id="IPR013525">
    <property type="entry name" value="ABC2_TM"/>
</dbReference>
<gene>
    <name evidence="7" type="ordered locus">TCELL_0926</name>
</gene>
<accession>I3TF12</accession>
<dbReference type="GO" id="GO:0140359">
    <property type="term" value="F:ABC-type transporter activity"/>
    <property type="evidence" value="ECO:0007669"/>
    <property type="project" value="InterPro"/>
</dbReference>
<dbReference type="HOGENOM" id="CLU_039483_2_3_2"/>
<dbReference type="STRING" id="1184251.TCELL_0926"/>
<feature type="transmembrane region" description="Helical" evidence="5">
    <location>
        <begin position="136"/>
        <end position="162"/>
    </location>
</feature>
<keyword evidence="8" id="KW-1185">Reference proteome</keyword>
<evidence type="ECO:0000259" key="6">
    <source>
        <dbReference type="PROSITE" id="PS51012"/>
    </source>
</evidence>
<dbReference type="PROSITE" id="PS51012">
    <property type="entry name" value="ABC_TM2"/>
    <property type="match status" value="1"/>
</dbReference>
<dbReference type="Pfam" id="PF01061">
    <property type="entry name" value="ABC2_membrane"/>
    <property type="match status" value="1"/>
</dbReference>
<evidence type="ECO:0000313" key="7">
    <source>
        <dbReference type="EMBL" id="AFK51350.1"/>
    </source>
</evidence>
<dbReference type="Proteomes" id="UP000005270">
    <property type="component" value="Chromosome"/>
</dbReference>
<evidence type="ECO:0000313" key="8">
    <source>
        <dbReference type="Proteomes" id="UP000005270"/>
    </source>
</evidence>
<dbReference type="eggNOG" id="arCOG01467">
    <property type="taxonomic scope" value="Archaea"/>
</dbReference>
<feature type="transmembrane region" description="Helical" evidence="5">
    <location>
        <begin position="30"/>
        <end position="51"/>
    </location>
</feature>
<sequence length="290" mass="31725">MAQVVYRDLSPLVAMVYRQVKRWMGARSRLVSTVLNPLVWIIFLGLGWGSVFSGTSFSRLPTGIPVPPGLSISDMIQRYFNTIFGGVDYLTFMVSGMASMTVFMGSFIGGLSVIWDKQFGYLKETLVAPASRKLVIAGRILGDAIITTLQGLIVVLLGLALAGGLRLTGIPIAIVYLFISALAFSSLGVIIALKLTSVEGFQMLINLLTMPLMFMSGVFYPFTTMPDWMKVFAQFNPLSYTVHSVRYWLTGADVGLYPMSPVNDLIVLALVGSAMLWLAGVMFEKTSIEE</sequence>
<dbReference type="EMBL" id="CP003531">
    <property type="protein sequence ID" value="AFK51350.1"/>
    <property type="molecule type" value="Genomic_DNA"/>
</dbReference>
<keyword evidence="3 5" id="KW-1133">Transmembrane helix</keyword>
<dbReference type="PANTHER" id="PTHR43229">
    <property type="entry name" value="NODULATION PROTEIN J"/>
    <property type="match status" value="1"/>
</dbReference>
<dbReference type="InParanoid" id="I3TF12"/>
<dbReference type="InterPro" id="IPR000412">
    <property type="entry name" value="ABC_2_transport"/>
</dbReference>
<evidence type="ECO:0000256" key="3">
    <source>
        <dbReference type="ARBA" id="ARBA00022989"/>
    </source>
</evidence>
<comment type="subcellular location">
    <subcellularLocation>
        <location evidence="1">Membrane</location>
        <topology evidence="1">Multi-pass membrane protein</topology>
    </subcellularLocation>
</comment>
<keyword evidence="4 5" id="KW-0472">Membrane</keyword>
<organism evidence="7 8">
    <name type="scientific">Thermogladius calderae (strain DSM 22663 / VKM B-2946 / 1633)</name>
    <dbReference type="NCBI Taxonomy" id="1184251"/>
    <lineage>
        <taxon>Archaea</taxon>
        <taxon>Thermoproteota</taxon>
        <taxon>Thermoprotei</taxon>
        <taxon>Desulfurococcales</taxon>
        <taxon>Desulfurococcaceae</taxon>
        <taxon>Thermogladius</taxon>
    </lineage>
</organism>
<dbReference type="GO" id="GO:0043190">
    <property type="term" value="C:ATP-binding cassette (ABC) transporter complex"/>
    <property type="evidence" value="ECO:0007669"/>
    <property type="project" value="InterPro"/>
</dbReference>
<dbReference type="PANTHER" id="PTHR43229:SF2">
    <property type="entry name" value="NODULATION PROTEIN J"/>
    <property type="match status" value="1"/>
</dbReference>
<dbReference type="NCBIfam" id="TIGR01247">
    <property type="entry name" value="drrB"/>
    <property type="match status" value="1"/>
</dbReference>
<name>I3TF12_THEC1</name>
<feature type="transmembrane region" description="Helical" evidence="5">
    <location>
        <begin position="168"/>
        <end position="192"/>
    </location>
</feature>
<evidence type="ECO:0000256" key="5">
    <source>
        <dbReference type="SAM" id="Phobius"/>
    </source>
</evidence>
<dbReference type="InterPro" id="IPR047817">
    <property type="entry name" value="ABC2_TM_bact-type"/>
</dbReference>
<protein>
    <submittedName>
        <fullName evidence="7">Daunorubicin resistance ABC transporter inner membrane subunit B</fullName>
    </submittedName>
</protein>
<dbReference type="InterPro" id="IPR005942">
    <property type="entry name" value="Daunbcin-R_ABC-transpt"/>
</dbReference>
<reference evidence="7 8" key="1">
    <citation type="journal article" date="2012" name="J. Bacteriol.">
        <title>Complete genome sequence of the hyperthermophilic cellulolytic Crenarchaeon 'Thermogladius cellulolyticus' 1633.</title>
        <authorList>
            <person name="Mardanov A.V."/>
            <person name="Kochetkova T.V."/>
            <person name="Beletsky A.V."/>
            <person name="Bonch-Osmolovskaya E.A."/>
            <person name="Ravin N.V."/>
            <person name="Skryabin K.G."/>
        </authorList>
    </citation>
    <scope>NUCLEOTIDE SEQUENCE [LARGE SCALE GENOMIC DNA]</scope>
    <source>
        <strain evidence="8">DSM 22663 / VKM B-2946 / 1633</strain>
    </source>
</reference>
<proteinExistence type="predicted"/>
<feature type="domain" description="ABC transmembrane type-2" evidence="6">
    <location>
        <begin position="28"/>
        <end position="286"/>
    </location>
</feature>